<comment type="cofactor">
    <cofactor evidence="1">
        <name>Zn(2+)</name>
        <dbReference type="ChEBI" id="CHEBI:29105"/>
    </cofactor>
</comment>
<keyword evidence="4" id="KW-1185">Reference proteome</keyword>
<dbReference type="InterPro" id="IPR012947">
    <property type="entry name" value="tRNA_SAD"/>
</dbReference>
<sequence length="227" mass="24470">MVLQHHLYLTDTYATEVATTVARSGRDDSGVVWVALAENIFHPQGGGQPADRGTVGGLTARPRRDDAGWVVLDLPEAAEDSGAVPAPGTDAVARVDADVRRLHAALHTAGHLVHAFVSRLGFAHVGNSHFPGQARVDYALDDREVDRDALTEQLNKQFDEAVRAATAVTADHRDGVRNVTIEGLHTEPCAGTHVPDLSFLREVRIRSIKVKGGRMRVGYEAEHAPTT</sequence>
<dbReference type="PANTHER" id="PTHR43462:SF2">
    <property type="entry name" value="THREONYL AND ALANYL TRNA SYNTHETASE SECOND ADDITIONAL DOMAIN-CONTAINING PROTEIN"/>
    <property type="match status" value="1"/>
</dbReference>
<dbReference type="AlphaFoldDB" id="A0A918DZJ0"/>
<dbReference type="InterPro" id="IPR051335">
    <property type="entry name" value="Alanyl-tRNA_Editing_Enzymes"/>
</dbReference>
<dbReference type="Gene3D" id="2.40.30.130">
    <property type="match status" value="1"/>
</dbReference>
<reference evidence="3" key="2">
    <citation type="submission" date="2020-09" db="EMBL/GenBank/DDBJ databases">
        <authorList>
            <person name="Sun Q."/>
            <person name="Zhou Y."/>
        </authorList>
    </citation>
    <scope>NUCLEOTIDE SEQUENCE</scope>
    <source>
        <strain evidence="3">CGMCC 4.7201</strain>
    </source>
</reference>
<evidence type="ECO:0000313" key="3">
    <source>
        <dbReference type="EMBL" id="GGO95580.1"/>
    </source>
</evidence>
<dbReference type="RefSeq" id="WP_189134328.1">
    <property type="nucleotide sequence ID" value="NZ_BMMS01000026.1"/>
</dbReference>
<gene>
    <name evidence="3" type="ORF">GCM10012280_53100</name>
</gene>
<dbReference type="SUPFAM" id="SSF50447">
    <property type="entry name" value="Translation proteins"/>
    <property type="match status" value="1"/>
</dbReference>
<organism evidence="3 4">
    <name type="scientific">Wenjunlia tyrosinilytica</name>
    <dbReference type="NCBI Taxonomy" id="1544741"/>
    <lineage>
        <taxon>Bacteria</taxon>
        <taxon>Bacillati</taxon>
        <taxon>Actinomycetota</taxon>
        <taxon>Actinomycetes</taxon>
        <taxon>Kitasatosporales</taxon>
        <taxon>Streptomycetaceae</taxon>
        <taxon>Wenjunlia</taxon>
    </lineage>
</organism>
<dbReference type="GO" id="GO:0004812">
    <property type="term" value="F:aminoacyl-tRNA ligase activity"/>
    <property type="evidence" value="ECO:0007669"/>
    <property type="project" value="InterPro"/>
</dbReference>
<dbReference type="SMART" id="SM00863">
    <property type="entry name" value="tRNA_SAD"/>
    <property type="match status" value="1"/>
</dbReference>
<dbReference type="GO" id="GO:0043039">
    <property type="term" value="P:tRNA aminoacylation"/>
    <property type="evidence" value="ECO:0007669"/>
    <property type="project" value="InterPro"/>
</dbReference>
<dbReference type="Pfam" id="PF07973">
    <property type="entry name" value="tRNA_SAD"/>
    <property type="match status" value="1"/>
</dbReference>
<feature type="domain" description="Threonyl/alanyl tRNA synthetase SAD" evidence="2">
    <location>
        <begin position="176"/>
        <end position="218"/>
    </location>
</feature>
<dbReference type="Gene3D" id="3.30.980.10">
    <property type="entry name" value="Threonyl-trna Synthetase, Chain A, domain 2"/>
    <property type="match status" value="1"/>
</dbReference>
<dbReference type="InterPro" id="IPR018163">
    <property type="entry name" value="Thr/Ala-tRNA-synth_IIc_edit"/>
</dbReference>
<accession>A0A918DZJ0</accession>
<dbReference type="EMBL" id="BMMS01000026">
    <property type="protein sequence ID" value="GGO95580.1"/>
    <property type="molecule type" value="Genomic_DNA"/>
</dbReference>
<reference evidence="3" key="1">
    <citation type="journal article" date="2014" name="Int. J. Syst. Evol. Microbiol.">
        <title>Complete genome sequence of Corynebacterium casei LMG S-19264T (=DSM 44701T), isolated from a smear-ripened cheese.</title>
        <authorList>
            <consortium name="US DOE Joint Genome Institute (JGI-PGF)"/>
            <person name="Walter F."/>
            <person name="Albersmeier A."/>
            <person name="Kalinowski J."/>
            <person name="Ruckert C."/>
        </authorList>
    </citation>
    <scope>NUCLEOTIDE SEQUENCE</scope>
    <source>
        <strain evidence="3">CGMCC 4.7201</strain>
    </source>
</reference>
<evidence type="ECO:0000256" key="1">
    <source>
        <dbReference type="ARBA" id="ARBA00001947"/>
    </source>
</evidence>
<comment type="caution">
    <text evidence="3">The sequence shown here is derived from an EMBL/GenBank/DDBJ whole genome shotgun (WGS) entry which is preliminary data.</text>
</comment>
<evidence type="ECO:0000313" key="4">
    <source>
        <dbReference type="Proteomes" id="UP000641932"/>
    </source>
</evidence>
<evidence type="ECO:0000259" key="2">
    <source>
        <dbReference type="SMART" id="SM00863"/>
    </source>
</evidence>
<dbReference type="GO" id="GO:0005524">
    <property type="term" value="F:ATP binding"/>
    <property type="evidence" value="ECO:0007669"/>
    <property type="project" value="InterPro"/>
</dbReference>
<dbReference type="Proteomes" id="UP000641932">
    <property type="component" value="Unassembled WGS sequence"/>
</dbReference>
<protein>
    <submittedName>
        <fullName evidence="3">Alanyl-tRNA synthetase</fullName>
    </submittedName>
</protein>
<name>A0A918DZJ0_9ACTN</name>
<dbReference type="PANTHER" id="PTHR43462">
    <property type="entry name" value="ALANYL-TRNA EDITING PROTEIN"/>
    <property type="match status" value="1"/>
</dbReference>
<proteinExistence type="predicted"/>
<dbReference type="SUPFAM" id="SSF55186">
    <property type="entry name" value="ThrRS/AlaRS common domain"/>
    <property type="match status" value="1"/>
</dbReference>
<dbReference type="InterPro" id="IPR009000">
    <property type="entry name" value="Transl_B-barrel_sf"/>
</dbReference>